<dbReference type="GO" id="GO:0005886">
    <property type="term" value="C:plasma membrane"/>
    <property type="evidence" value="ECO:0007669"/>
    <property type="project" value="UniProtKB-SubCell"/>
</dbReference>
<evidence type="ECO:0000256" key="5">
    <source>
        <dbReference type="ARBA" id="ARBA00022553"/>
    </source>
</evidence>
<feature type="transmembrane region" description="Helical" evidence="12">
    <location>
        <begin position="128"/>
        <end position="146"/>
    </location>
</feature>
<dbReference type="RefSeq" id="WP_109730743.1">
    <property type="nucleotide sequence ID" value="NZ_BAAACK010000019.1"/>
</dbReference>
<sequence>MELLRKTGRFYKEIIINNIGIFIFIGILSVIFHDYGWFPNENMYAISQLVYHVALPVLISFEGGRKTGGNSGGLTAALAVCGIAAGGTESGLWGALLIGPAAGFLWKYSFQWISCKCKASLQMLVKNLWIAVLAGLMAGMAYAVLTPVMNQFITLLSRFTDMLVEFGMLGTLAFIIEPAKVFFLNNLMNHSILVPLGMSQAAAHGSSVFFLLEANPGPGFGMLGALFLCHKEKRQEYGAAMFTQAVGGLHEVYFPYVLSNLWLLLPLMAGGFAGNLTFQYLHAGLQGPVSPGSVVTILLMAGKNTWLFALAGLAVSTAVSFAGSLLVLKMTTKSNNTVSKEISTHDKSPVNNINEEKNMKMQRIAVICDGGVGTSAMGASILRRRLAQEKLTGIQVDAYAADLIPDGIDLIVCQKDLYDHLPEKLKSDIGPSREIYTAGSLLTAASYDGLVCLLRERGR</sequence>
<keyword evidence="3" id="KW-0813">Transport</keyword>
<evidence type="ECO:0000313" key="15">
    <source>
        <dbReference type="Proteomes" id="UP000245845"/>
    </source>
</evidence>
<dbReference type="Proteomes" id="UP000245845">
    <property type="component" value="Unassembled WGS sequence"/>
</dbReference>
<comment type="function">
    <text evidence="1">The phosphoenolpyruvate-dependent sugar phosphotransferase system (sugar PTS), a major carbohydrate active transport system, catalyzes the phosphorylation of incoming sugar substrates concomitantly with their translocation across the cell membrane. The enzyme II CmtAB PTS system is involved in D-mannitol transport.</text>
</comment>
<feature type="transmembrane region" description="Helical" evidence="12">
    <location>
        <begin position="166"/>
        <end position="185"/>
    </location>
</feature>
<feature type="transmembrane region" description="Helical" evidence="12">
    <location>
        <begin position="306"/>
        <end position="328"/>
    </location>
</feature>
<organism evidence="14 15">
    <name type="scientific">Faecalicatena orotica</name>
    <dbReference type="NCBI Taxonomy" id="1544"/>
    <lineage>
        <taxon>Bacteria</taxon>
        <taxon>Bacillati</taxon>
        <taxon>Bacillota</taxon>
        <taxon>Clostridia</taxon>
        <taxon>Lachnospirales</taxon>
        <taxon>Lachnospiraceae</taxon>
        <taxon>Faecalicatena</taxon>
    </lineage>
</organism>
<comment type="subcellular location">
    <subcellularLocation>
        <location evidence="2">Cell membrane</location>
        <topology evidence="2">Multi-pass membrane protein</topology>
    </subcellularLocation>
</comment>
<protein>
    <submittedName>
        <fullName evidence="14">PTS system mannitol-specific IIC component</fullName>
    </submittedName>
</protein>
<dbReference type="PROSITE" id="PS51104">
    <property type="entry name" value="PTS_EIIC_TYPE_2"/>
    <property type="match status" value="1"/>
</dbReference>
<evidence type="ECO:0000313" key="14">
    <source>
        <dbReference type="EMBL" id="PWJ30311.1"/>
    </source>
</evidence>
<keyword evidence="15" id="KW-1185">Reference proteome</keyword>
<feature type="transmembrane region" description="Helical" evidence="12">
    <location>
        <begin position="44"/>
        <end position="61"/>
    </location>
</feature>
<feature type="transmembrane region" description="Helical" evidence="12">
    <location>
        <begin position="253"/>
        <end position="273"/>
    </location>
</feature>
<reference evidence="14 15" key="1">
    <citation type="submission" date="2018-05" db="EMBL/GenBank/DDBJ databases">
        <title>The Hungate 1000. A catalogue of reference genomes from the rumen microbiome.</title>
        <authorList>
            <person name="Kelly W."/>
        </authorList>
    </citation>
    <scope>NUCLEOTIDE SEQUENCE [LARGE SCALE GENOMIC DNA]</scope>
    <source>
        <strain evidence="14 15">NLAE-zl-C242</strain>
    </source>
</reference>
<dbReference type="PANTHER" id="PTHR30181:SF2">
    <property type="entry name" value="PTS SYSTEM MANNITOL-SPECIFIC EIICBA COMPONENT"/>
    <property type="match status" value="1"/>
</dbReference>
<evidence type="ECO:0000256" key="3">
    <source>
        <dbReference type="ARBA" id="ARBA00022448"/>
    </source>
</evidence>
<keyword evidence="5" id="KW-0597">Phosphoprotein</keyword>
<dbReference type="InterPro" id="IPR003501">
    <property type="entry name" value="PTS_EIIB_2/3"/>
</dbReference>
<dbReference type="InterPro" id="IPR036095">
    <property type="entry name" value="PTS_EIIB-like_sf"/>
</dbReference>
<evidence type="ECO:0000256" key="9">
    <source>
        <dbReference type="ARBA" id="ARBA00022692"/>
    </source>
</evidence>
<keyword evidence="4" id="KW-1003">Cell membrane</keyword>
<feature type="domain" description="PTS EIIC type-2" evidence="13">
    <location>
        <begin position="7"/>
        <end position="334"/>
    </location>
</feature>
<evidence type="ECO:0000256" key="4">
    <source>
        <dbReference type="ARBA" id="ARBA00022475"/>
    </source>
</evidence>
<feature type="transmembrane region" description="Helical" evidence="12">
    <location>
        <begin position="91"/>
        <end position="108"/>
    </location>
</feature>
<proteinExistence type="predicted"/>
<evidence type="ECO:0000256" key="12">
    <source>
        <dbReference type="SAM" id="Phobius"/>
    </source>
</evidence>
<evidence type="ECO:0000256" key="1">
    <source>
        <dbReference type="ARBA" id="ARBA00002434"/>
    </source>
</evidence>
<dbReference type="InterPro" id="IPR013014">
    <property type="entry name" value="PTS_EIIC_2"/>
</dbReference>
<evidence type="ECO:0000256" key="8">
    <source>
        <dbReference type="ARBA" id="ARBA00022683"/>
    </source>
</evidence>
<dbReference type="GO" id="GO:0009401">
    <property type="term" value="P:phosphoenolpyruvate-dependent sugar phosphotransferase system"/>
    <property type="evidence" value="ECO:0007669"/>
    <property type="project" value="UniProtKB-KW"/>
</dbReference>
<keyword evidence="11 12" id="KW-0472">Membrane</keyword>
<dbReference type="Gene3D" id="3.40.50.2300">
    <property type="match status" value="1"/>
</dbReference>
<dbReference type="GO" id="GO:0090563">
    <property type="term" value="F:protein-phosphocysteine-sugar phosphotransferase activity"/>
    <property type="evidence" value="ECO:0007669"/>
    <property type="project" value="TreeGrafter"/>
</dbReference>
<dbReference type="PANTHER" id="PTHR30181">
    <property type="entry name" value="MANNITOL PERMEASE IIC COMPONENT"/>
    <property type="match status" value="1"/>
</dbReference>
<feature type="transmembrane region" description="Helical" evidence="12">
    <location>
        <begin position="68"/>
        <end position="85"/>
    </location>
</feature>
<dbReference type="GO" id="GO:0008982">
    <property type="term" value="F:protein-N(PI)-phosphohistidine-sugar phosphotransferase activity"/>
    <property type="evidence" value="ECO:0007669"/>
    <property type="project" value="InterPro"/>
</dbReference>
<evidence type="ECO:0000256" key="2">
    <source>
        <dbReference type="ARBA" id="ARBA00004651"/>
    </source>
</evidence>
<keyword evidence="10 12" id="KW-1133">Transmembrane helix</keyword>
<evidence type="ECO:0000256" key="10">
    <source>
        <dbReference type="ARBA" id="ARBA00022989"/>
    </source>
</evidence>
<evidence type="ECO:0000259" key="13">
    <source>
        <dbReference type="PROSITE" id="PS51104"/>
    </source>
</evidence>
<dbReference type="OrthoDB" id="2067902at2"/>
<evidence type="ECO:0000256" key="7">
    <source>
        <dbReference type="ARBA" id="ARBA00022679"/>
    </source>
</evidence>
<keyword evidence="9 12" id="KW-0812">Transmembrane</keyword>
<evidence type="ECO:0000256" key="6">
    <source>
        <dbReference type="ARBA" id="ARBA00022597"/>
    </source>
</evidence>
<comment type="caution">
    <text evidence="14">The sequence shown here is derived from an EMBL/GenBank/DDBJ whole genome shotgun (WGS) entry which is preliminary data.</text>
</comment>
<feature type="transmembrane region" description="Helical" evidence="12">
    <location>
        <begin position="14"/>
        <end position="32"/>
    </location>
</feature>
<keyword evidence="7" id="KW-0808">Transferase</keyword>
<name>A0A2Y9BHZ5_9FIRM</name>
<keyword evidence="8" id="KW-0598">Phosphotransferase system</keyword>
<accession>A0A2Y9BHZ5</accession>
<gene>
    <name evidence="14" type="ORF">A8806_104181</name>
</gene>
<dbReference type="EMBL" id="QGDL01000004">
    <property type="protein sequence ID" value="PWJ30311.1"/>
    <property type="molecule type" value="Genomic_DNA"/>
</dbReference>
<keyword evidence="6" id="KW-0762">Sugar transport</keyword>
<dbReference type="Pfam" id="PF02302">
    <property type="entry name" value="PTS_IIB"/>
    <property type="match status" value="1"/>
</dbReference>
<evidence type="ECO:0000256" key="11">
    <source>
        <dbReference type="ARBA" id="ARBA00023136"/>
    </source>
</evidence>
<dbReference type="InterPro" id="IPR050893">
    <property type="entry name" value="Sugar_PTS"/>
</dbReference>
<dbReference type="AlphaFoldDB" id="A0A2Y9BHZ5"/>
<dbReference type="SUPFAM" id="SSF52794">
    <property type="entry name" value="PTS system IIB component-like"/>
    <property type="match status" value="1"/>
</dbReference>